<feature type="compositionally biased region" description="Low complexity" evidence="1">
    <location>
        <begin position="118"/>
        <end position="136"/>
    </location>
</feature>
<evidence type="ECO:0008006" key="4">
    <source>
        <dbReference type="Google" id="ProtNLM"/>
    </source>
</evidence>
<accession>A0A9P6QG87</accession>
<keyword evidence="3" id="KW-1185">Reference proteome</keyword>
<dbReference type="InterPro" id="IPR013078">
    <property type="entry name" value="His_Pase_superF_clade-1"/>
</dbReference>
<sequence>MSSASKHHLVLVRHGRSIANEENRIISDPTNGAIDGQHDSTKKRYGLSSAGKAMVAESAASLADYIDAYSQDNTQLQIHIVCSPFDRTRDTADIVFKGLQAKWALSSEYPAAGASASAATATATTTTTTAATATTANSRHRPSDRVVRMGLPIPHSGLVERFFGDFEGQAPSTALYEAVWAHDALDPGHREHGVESLEQVMARQRQVLGEWGKTTRMMGAGAGAGEQEDKVEKVEKWIVYVGHGDPLQILQTNMKGWALERHRELNHHEVAEWRHVEWCTPAQAEHYCIAPIDGTRQEQALAASCAYN</sequence>
<gene>
    <name evidence="2" type="ORF">DFQ27_000761</name>
</gene>
<dbReference type="AlphaFoldDB" id="A0A9P6QG87"/>
<protein>
    <recommendedName>
        <fullName evidence="4">Phosphoglycerate mutase-like protein</fullName>
    </recommendedName>
</protein>
<feature type="region of interest" description="Disordered" evidence="1">
    <location>
        <begin position="118"/>
        <end position="142"/>
    </location>
</feature>
<proteinExistence type="predicted"/>
<dbReference type="Proteomes" id="UP000807716">
    <property type="component" value="Unassembled WGS sequence"/>
</dbReference>
<dbReference type="Gene3D" id="3.40.50.1240">
    <property type="entry name" value="Phosphoglycerate mutase-like"/>
    <property type="match status" value="1"/>
</dbReference>
<dbReference type="OrthoDB" id="354304at2759"/>
<dbReference type="CDD" id="cd07067">
    <property type="entry name" value="HP_PGM_like"/>
    <property type="match status" value="1"/>
</dbReference>
<name>A0A9P6QG87_9FUNG</name>
<dbReference type="PANTHER" id="PTHR47821:SF2">
    <property type="entry name" value="PHOSPHOGLYCERATE MUTASE FAMILY PROTEIN"/>
    <property type="match status" value="1"/>
</dbReference>
<dbReference type="Pfam" id="PF00300">
    <property type="entry name" value="His_Phos_1"/>
    <property type="match status" value="1"/>
</dbReference>
<evidence type="ECO:0000256" key="1">
    <source>
        <dbReference type="SAM" id="MobiDB-lite"/>
    </source>
</evidence>
<comment type="caution">
    <text evidence="2">The sequence shown here is derived from an EMBL/GenBank/DDBJ whole genome shotgun (WGS) entry which is preliminary data.</text>
</comment>
<dbReference type="SUPFAM" id="SSF53254">
    <property type="entry name" value="Phosphoglycerate mutase-like"/>
    <property type="match status" value="1"/>
</dbReference>
<organism evidence="2 3">
    <name type="scientific">Actinomortierella ambigua</name>
    <dbReference type="NCBI Taxonomy" id="1343610"/>
    <lineage>
        <taxon>Eukaryota</taxon>
        <taxon>Fungi</taxon>
        <taxon>Fungi incertae sedis</taxon>
        <taxon>Mucoromycota</taxon>
        <taxon>Mortierellomycotina</taxon>
        <taxon>Mortierellomycetes</taxon>
        <taxon>Mortierellales</taxon>
        <taxon>Mortierellaceae</taxon>
        <taxon>Actinomortierella</taxon>
    </lineage>
</organism>
<evidence type="ECO:0000313" key="3">
    <source>
        <dbReference type="Proteomes" id="UP000807716"/>
    </source>
</evidence>
<dbReference type="InterPro" id="IPR029033">
    <property type="entry name" value="His_PPase_superfam"/>
</dbReference>
<evidence type="ECO:0000313" key="2">
    <source>
        <dbReference type="EMBL" id="KAG0265231.1"/>
    </source>
</evidence>
<dbReference type="EMBL" id="JAAAJB010000120">
    <property type="protein sequence ID" value="KAG0265231.1"/>
    <property type="molecule type" value="Genomic_DNA"/>
</dbReference>
<reference evidence="2" key="1">
    <citation type="journal article" date="2020" name="Fungal Divers.">
        <title>Resolving the Mortierellaceae phylogeny through synthesis of multi-gene phylogenetics and phylogenomics.</title>
        <authorList>
            <person name="Vandepol N."/>
            <person name="Liber J."/>
            <person name="Desiro A."/>
            <person name="Na H."/>
            <person name="Kennedy M."/>
            <person name="Barry K."/>
            <person name="Grigoriev I.V."/>
            <person name="Miller A.N."/>
            <person name="O'Donnell K."/>
            <person name="Stajich J.E."/>
            <person name="Bonito G."/>
        </authorList>
    </citation>
    <scope>NUCLEOTIDE SEQUENCE</scope>
    <source>
        <strain evidence="2">BC1065</strain>
    </source>
</reference>
<dbReference type="PANTHER" id="PTHR47821">
    <property type="entry name" value="PHOSPHOGLYCERATE MUTASE FAMILY PROTEIN"/>
    <property type="match status" value="1"/>
</dbReference>
<dbReference type="SMART" id="SM00855">
    <property type="entry name" value="PGAM"/>
    <property type="match status" value="1"/>
</dbReference>